<name>A0ABT7VNP4_9LACO</name>
<keyword evidence="1" id="KW-0732">Signal</keyword>
<feature type="chain" id="PRO_5045329603" description="Lipoprotein" evidence="1">
    <location>
        <begin position="21"/>
        <end position="140"/>
    </location>
</feature>
<reference evidence="2 3" key="3">
    <citation type="submission" date="2023-06" db="EMBL/GenBank/DDBJ databases">
        <authorList>
            <person name="Zeman M."/>
            <person name="Kubasova T."/>
            <person name="Jahodarova E."/>
            <person name="Nykrynova M."/>
            <person name="Rychlik I."/>
        </authorList>
    </citation>
    <scope>NUCLEOTIDE SEQUENCE [LARGE SCALE GENOMIC DNA]</scope>
    <source>
        <strain evidence="2 3">105_WCHN</strain>
    </source>
</reference>
<evidence type="ECO:0008006" key="4">
    <source>
        <dbReference type="Google" id="ProtNLM"/>
    </source>
</evidence>
<dbReference type="EMBL" id="JAUDEO010000042">
    <property type="protein sequence ID" value="MDM8334342.1"/>
    <property type="molecule type" value="Genomic_DNA"/>
</dbReference>
<accession>A0ABT7VNP4</accession>
<evidence type="ECO:0000313" key="3">
    <source>
        <dbReference type="Proteomes" id="UP001529423"/>
    </source>
</evidence>
<keyword evidence="3" id="KW-1185">Reference proteome</keyword>
<feature type="signal peptide" evidence="1">
    <location>
        <begin position="1"/>
        <end position="20"/>
    </location>
</feature>
<evidence type="ECO:0000313" key="2">
    <source>
        <dbReference type="EMBL" id="MDM8334342.1"/>
    </source>
</evidence>
<gene>
    <name evidence="2" type="ORF">QUW46_07140</name>
</gene>
<organism evidence="2 3">
    <name type="scientific">Limosilactobacillus panis</name>
    <dbReference type="NCBI Taxonomy" id="47493"/>
    <lineage>
        <taxon>Bacteria</taxon>
        <taxon>Bacillati</taxon>
        <taxon>Bacillota</taxon>
        <taxon>Bacilli</taxon>
        <taxon>Lactobacillales</taxon>
        <taxon>Lactobacillaceae</taxon>
        <taxon>Limosilactobacillus</taxon>
    </lineage>
</organism>
<comment type="caution">
    <text evidence="2">The sequence shown here is derived from an EMBL/GenBank/DDBJ whole genome shotgun (WGS) entry which is preliminary data.</text>
</comment>
<protein>
    <recommendedName>
        <fullName evidence="4">Lipoprotein</fullName>
    </recommendedName>
</protein>
<sequence length="140" mass="14528">MQSKKVAGLVCVAGLTILLAGCGNTQKSAKQGTSSTAQTSLVNYKLAANSGKLDSDQQSPKVTAALALYYAGVENGDGYVKDLRSNNSKLAIDLYNAGNQPSSTGIKTSLPSGSQVLYYVYLNNATANLLHNCGRPVLPG</sequence>
<dbReference type="PROSITE" id="PS51257">
    <property type="entry name" value="PROKAR_LIPOPROTEIN"/>
    <property type="match status" value="1"/>
</dbReference>
<dbReference type="Proteomes" id="UP001529423">
    <property type="component" value="Unassembled WGS sequence"/>
</dbReference>
<dbReference type="RefSeq" id="WP_289560805.1">
    <property type="nucleotide sequence ID" value="NZ_JAUDEO010000042.1"/>
</dbReference>
<proteinExistence type="predicted"/>
<reference evidence="2 3" key="1">
    <citation type="submission" date="2023-06" db="EMBL/GenBank/DDBJ databases">
        <title>Identification and characterization of horizontal gene transfer across gut microbiota members of farm animals based on homology search.</title>
        <authorList>
            <person name="Schwarzerova J."/>
            <person name="Nykrynova M."/>
            <person name="Jureckova K."/>
            <person name="Cejkova D."/>
            <person name="Rychlik I."/>
        </authorList>
    </citation>
    <scope>NUCLEOTIDE SEQUENCE [LARGE SCALE GENOMIC DNA]</scope>
    <source>
        <strain evidence="2 3">105_WCHN</strain>
    </source>
</reference>
<reference evidence="3" key="2">
    <citation type="submission" date="2023-06" db="EMBL/GenBank/DDBJ databases">
        <title>Identification and characterization of horizontal gene transfer across gut microbiota members of farm animals based on homology search.</title>
        <authorList>
            <person name="Zeman M."/>
            <person name="Kubasova T."/>
            <person name="Jahodarova E."/>
            <person name="Nykrynova M."/>
            <person name="Rychlik I."/>
        </authorList>
    </citation>
    <scope>NUCLEOTIDE SEQUENCE [LARGE SCALE GENOMIC DNA]</scope>
    <source>
        <strain evidence="3">105_WCHN</strain>
    </source>
</reference>
<evidence type="ECO:0000256" key="1">
    <source>
        <dbReference type="SAM" id="SignalP"/>
    </source>
</evidence>